<evidence type="ECO:0000256" key="1">
    <source>
        <dbReference type="SAM" id="MobiDB-lite"/>
    </source>
</evidence>
<dbReference type="EMBL" id="SISG01000001">
    <property type="protein sequence ID" value="TBN58073.1"/>
    <property type="molecule type" value="Genomic_DNA"/>
</dbReference>
<reference evidence="4" key="1">
    <citation type="submission" date="2019-02" db="EMBL/GenBank/DDBJ databases">
        <title>Glaciihabitans arcticus sp. nov., a psychrotolerant bacterium isolated from polar soil.</title>
        <authorList>
            <person name="Dahal R.H."/>
        </authorList>
    </citation>
    <scope>NUCLEOTIDE SEQUENCE [LARGE SCALE GENOMIC DNA]</scope>
    <source>
        <strain evidence="4">RP-3-7</strain>
    </source>
</reference>
<dbReference type="PANTHER" id="PTHR48079:SF9">
    <property type="entry name" value="PUTATIVE-RELATED"/>
    <property type="match status" value="1"/>
</dbReference>
<dbReference type="GO" id="GO:0004029">
    <property type="term" value="F:aldehyde dehydrogenase (NAD+) activity"/>
    <property type="evidence" value="ECO:0007669"/>
    <property type="project" value="TreeGrafter"/>
</dbReference>
<dbReference type="AlphaFoldDB" id="A0A4Q9GZ19"/>
<feature type="region of interest" description="Disordered" evidence="1">
    <location>
        <begin position="116"/>
        <end position="138"/>
    </location>
</feature>
<dbReference type="GO" id="GO:0005737">
    <property type="term" value="C:cytoplasm"/>
    <property type="evidence" value="ECO:0007669"/>
    <property type="project" value="TreeGrafter"/>
</dbReference>
<dbReference type="Proteomes" id="UP000294194">
    <property type="component" value="Unassembled WGS sequence"/>
</dbReference>
<feature type="domain" description="NAD-dependent epimerase/dehydratase" evidence="2">
    <location>
        <begin position="3"/>
        <end position="212"/>
    </location>
</feature>
<gene>
    <name evidence="3" type="ORF">EYE40_12085</name>
</gene>
<protein>
    <submittedName>
        <fullName evidence="3">SDR family oxidoreductase</fullName>
    </submittedName>
</protein>
<dbReference type="SUPFAM" id="SSF51735">
    <property type="entry name" value="NAD(P)-binding Rossmann-fold domains"/>
    <property type="match status" value="1"/>
</dbReference>
<organism evidence="3 4">
    <name type="scientific">Glaciihabitans arcticus</name>
    <dbReference type="NCBI Taxonomy" id="2668039"/>
    <lineage>
        <taxon>Bacteria</taxon>
        <taxon>Bacillati</taxon>
        <taxon>Actinomycetota</taxon>
        <taxon>Actinomycetes</taxon>
        <taxon>Micrococcales</taxon>
        <taxon>Microbacteriaceae</taxon>
        <taxon>Glaciihabitans</taxon>
    </lineage>
</organism>
<proteinExistence type="predicted"/>
<sequence>MRIFMTGASGWIGSATAAALIERGHEVTGLARSEQSAAALTAAGITPHAGSLDDLDSLRTGAAASDGVVHLGFKHDYSDMAASGRTDRAVLEAFGDVLAGSDRPLLLASGAAGLTPGRITTENDRNPSEGPDSMRGGGENLALSFADRGVRSVALRFAPTVHGPGGDHGFIATIAQAAVRSGQSAYIGDGANRWPAVNRADAAELVALALEGATPGSVVHVVAEEGIATKDVAEAVGSALGLPVESIHPDAAGERFGWVGRFFALDTPASSLLTRERLGWEPVAPGLLADIASGYYTP</sequence>
<evidence type="ECO:0000259" key="2">
    <source>
        <dbReference type="Pfam" id="PF01370"/>
    </source>
</evidence>
<dbReference type="RefSeq" id="WP_130982182.1">
    <property type="nucleotide sequence ID" value="NZ_SISG01000001.1"/>
</dbReference>
<accession>A0A4Q9GZ19</accession>
<dbReference type="InterPro" id="IPR036291">
    <property type="entry name" value="NAD(P)-bd_dom_sf"/>
</dbReference>
<dbReference type="InterPro" id="IPR051783">
    <property type="entry name" value="NAD(P)-dependent_oxidoreduct"/>
</dbReference>
<dbReference type="PANTHER" id="PTHR48079">
    <property type="entry name" value="PROTEIN YEEZ"/>
    <property type="match status" value="1"/>
</dbReference>
<dbReference type="InterPro" id="IPR001509">
    <property type="entry name" value="Epimerase_deHydtase"/>
</dbReference>
<dbReference type="CDD" id="cd05262">
    <property type="entry name" value="SDR_a7"/>
    <property type="match status" value="1"/>
</dbReference>
<dbReference type="Pfam" id="PF01370">
    <property type="entry name" value="Epimerase"/>
    <property type="match status" value="1"/>
</dbReference>
<keyword evidence="4" id="KW-1185">Reference proteome</keyword>
<name>A0A4Q9GZ19_9MICO</name>
<evidence type="ECO:0000313" key="3">
    <source>
        <dbReference type="EMBL" id="TBN58073.1"/>
    </source>
</evidence>
<dbReference type="Gene3D" id="3.40.50.720">
    <property type="entry name" value="NAD(P)-binding Rossmann-like Domain"/>
    <property type="match status" value="1"/>
</dbReference>
<evidence type="ECO:0000313" key="4">
    <source>
        <dbReference type="Proteomes" id="UP000294194"/>
    </source>
</evidence>
<comment type="caution">
    <text evidence="3">The sequence shown here is derived from an EMBL/GenBank/DDBJ whole genome shotgun (WGS) entry which is preliminary data.</text>
</comment>